<feature type="region of interest" description="Disordered" evidence="9">
    <location>
        <begin position="536"/>
        <end position="571"/>
    </location>
</feature>
<evidence type="ECO:0000256" key="6">
    <source>
        <dbReference type="ARBA" id="ARBA00022825"/>
    </source>
</evidence>
<dbReference type="OrthoDB" id="9815657at2"/>
<evidence type="ECO:0000256" key="8">
    <source>
        <dbReference type="PIRSR" id="PIRSR036421-1"/>
    </source>
</evidence>
<gene>
    <name evidence="12" type="ORF">DDZ15_08275</name>
</gene>
<evidence type="ECO:0000313" key="13">
    <source>
        <dbReference type="Proteomes" id="UP000245533"/>
    </source>
</evidence>
<keyword evidence="10" id="KW-0732">Signal</keyword>
<dbReference type="Gene3D" id="2.130.10.10">
    <property type="entry name" value="YVTN repeat-like/Quinoprotein amine dehydrogenase"/>
    <property type="match status" value="1"/>
</dbReference>
<dbReference type="AlphaFoldDB" id="A0A316TRN9"/>
<dbReference type="SUPFAM" id="SSF50156">
    <property type="entry name" value="PDZ domain-like"/>
    <property type="match status" value="1"/>
</dbReference>
<dbReference type="InterPro" id="IPR029414">
    <property type="entry name" value="Tricorn_PDZ"/>
</dbReference>
<sequence>MKKAILFCAIQLALSSSILSAQGTQLLREPTISDTHIVFVHAYDLWKVDRDGGDAIRLTSNIGGEMSPHFSPDGSMVAFTGQYDGNQDVYIVPIEGGEPERLTWHPGADVVTGWTPDGEVLFRSSRDGHPTETNRIWKVATDGGMPDVLPIPRAANGDMSDDGRYLAYNPITFWDPEWRNYRGGQAQPIWIVDLETYELVQTPRTDNERHTDPAWLGDQVFYLSERDFANNIWSYNPDTGEEKQWTFHTDFDAKNIDAGFGMIVYEQGGYLHLLDPQTGVTEPLEIHVAGDMSYGRVRWEEPSAWNMDNAAISPTGQRAVFQFRGEIITVPKEDGTWRNLTNSSDSAERYPVWSPKGDQVAWFSDANGEYQLVISDQFGLEDPRYIELPNPTFYFRPDWSPDGTHIAYTDTDYNLWYVNVESGEATYVDTDGYAHPNRTLNPVWSPDGKWIAYVKLLPNQFKAVMVHNIDSGDTWQLSDGMSDSITPVWSEDGKYLWFLASTDYGLNTGWLDMSSYNMPITRALYMIVLAEGEPSPLLPESDDEEVADADGDDEVENGGNSDSSNGEVTVRIDPEGIASRTLAVNIPERNYTGLMPGPGGSVFYTESVPNEGTRLHKYDLEKREGSLFMANVNSAVVSHDRKSILYRSGSTWGITDTGTGEKRPGDGSLSISGIQVQVNPQEEFHQIFRDGWRFMRDFLYVDNMHGAPWDEVYEWYAPWVDHAKHRSDLNYVLDIMSGEVAVGHSYVAGGDFPELENVRAGLLGADISLDNNAFRIDKIYTGESWNPDLRAPLSGPGIDVNEGDYILAVNGEELNPAENFYRYFEGTVNRQIQLLVNDRPNTRNARLVTVVPVASEGGLRTRDWVESNRRKVDEMSDGQLAYVWVPNTGTGGYNYFNRYFFSQQHKRGAVIDERNNGGGSAADYMVDILSRELHGFFNSKAADRQPFTTPGAGIWGPKVMIINERAGSGGDLLPFMFRKMDIGPLIGTTTWGGLVGTWDTPPFVDGGRFVAPRGGFYNLAGEWDVEGLGIEPDIHVMQTPKDVIEGRDPQLERAVQEALRLLEDYPNPIVPTPEDPVRYRRPATGGEN</sequence>
<comment type="caution">
    <text evidence="12">The sequence shown here is derived from an EMBL/GenBank/DDBJ whole genome shotgun (WGS) entry which is preliminary data.</text>
</comment>
<evidence type="ECO:0000313" key="12">
    <source>
        <dbReference type="EMBL" id="PWN06508.1"/>
    </source>
</evidence>
<organism evidence="12 13">
    <name type="scientific">Rhodohalobacter mucosus</name>
    <dbReference type="NCBI Taxonomy" id="2079485"/>
    <lineage>
        <taxon>Bacteria</taxon>
        <taxon>Pseudomonadati</taxon>
        <taxon>Balneolota</taxon>
        <taxon>Balneolia</taxon>
        <taxon>Balneolales</taxon>
        <taxon>Balneolaceae</taxon>
        <taxon>Rhodohalobacter</taxon>
    </lineage>
</organism>
<feature type="signal peptide" evidence="10">
    <location>
        <begin position="1"/>
        <end position="21"/>
    </location>
</feature>
<dbReference type="Gene3D" id="3.90.226.10">
    <property type="entry name" value="2-enoyl-CoA Hydratase, Chain A, domain 1"/>
    <property type="match status" value="1"/>
</dbReference>
<evidence type="ECO:0000256" key="1">
    <source>
        <dbReference type="ARBA" id="ARBA00004496"/>
    </source>
</evidence>
<feature type="chain" id="PRO_5016437311" description="Tricorn protease homolog" evidence="10">
    <location>
        <begin position="22"/>
        <end position="1088"/>
    </location>
</feature>
<dbReference type="InterPro" id="IPR029045">
    <property type="entry name" value="ClpP/crotonase-like_dom_sf"/>
</dbReference>
<dbReference type="SUPFAM" id="SSF52096">
    <property type="entry name" value="ClpP/crotonase"/>
    <property type="match status" value="1"/>
</dbReference>
<dbReference type="SUPFAM" id="SSF69304">
    <property type="entry name" value="Tricorn protease N-terminal domain"/>
    <property type="match status" value="2"/>
</dbReference>
<dbReference type="RefSeq" id="WP_109646623.1">
    <property type="nucleotide sequence ID" value="NZ_QGGB01000006.1"/>
</dbReference>
<evidence type="ECO:0000256" key="2">
    <source>
        <dbReference type="ARBA" id="ARBA00008524"/>
    </source>
</evidence>
<dbReference type="Pfam" id="PF26550">
    <property type="entry name" value="Tricorn_2nd"/>
    <property type="match status" value="1"/>
</dbReference>
<dbReference type="PANTHER" id="PTHR43253">
    <property type="entry name" value="TRICORN PROTEASE HOMOLOG 2-RELATED"/>
    <property type="match status" value="1"/>
</dbReference>
<evidence type="ECO:0000256" key="9">
    <source>
        <dbReference type="SAM" id="MobiDB-lite"/>
    </source>
</evidence>
<dbReference type="GO" id="GO:0005737">
    <property type="term" value="C:cytoplasm"/>
    <property type="evidence" value="ECO:0007669"/>
    <property type="project" value="UniProtKB-SubCell"/>
</dbReference>
<protein>
    <recommendedName>
        <fullName evidence="7">Tricorn protease homolog</fullName>
        <ecNumber evidence="7">3.4.21.-</ecNumber>
    </recommendedName>
</protein>
<dbReference type="InterPro" id="IPR015943">
    <property type="entry name" value="WD40/YVTN_repeat-like_dom_sf"/>
</dbReference>
<evidence type="ECO:0000256" key="10">
    <source>
        <dbReference type="SAM" id="SignalP"/>
    </source>
</evidence>
<feature type="active site" description="Charge relay system" evidence="8">
    <location>
        <position position="744"/>
    </location>
</feature>
<keyword evidence="3 7" id="KW-0963">Cytoplasm</keyword>
<dbReference type="EC" id="3.4.21.-" evidence="7"/>
<evidence type="ECO:0000256" key="4">
    <source>
        <dbReference type="ARBA" id="ARBA00022670"/>
    </source>
</evidence>
<evidence type="ECO:0000259" key="11">
    <source>
        <dbReference type="SMART" id="SM00245"/>
    </source>
</evidence>
<comment type="subcellular location">
    <subcellularLocation>
        <location evidence="1 7">Cytoplasm</location>
    </subcellularLocation>
</comment>
<dbReference type="Gene3D" id="2.120.10.60">
    <property type="entry name" value="Tricorn protease N-terminal domain"/>
    <property type="match status" value="1"/>
</dbReference>
<dbReference type="InterPro" id="IPR012393">
    <property type="entry name" value="Tricorn_protease"/>
</dbReference>
<dbReference type="Pfam" id="PF26549">
    <property type="entry name" value="Tricorn_N"/>
    <property type="match status" value="1"/>
</dbReference>
<comment type="similarity">
    <text evidence="2 7">Belongs to the peptidase S41B family.</text>
</comment>
<proteinExistence type="inferred from homology"/>
<feature type="active site" description="Charge relay system" evidence="8">
    <location>
        <position position="1026"/>
    </location>
</feature>
<comment type="function">
    <text evidence="7">Degrades oligopeptides.</text>
</comment>
<evidence type="ECO:0000256" key="3">
    <source>
        <dbReference type="ARBA" id="ARBA00022490"/>
    </source>
</evidence>
<feature type="active site" description="Nucleophile" evidence="8">
    <location>
        <position position="968"/>
    </location>
</feature>
<accession>A0A316TRN9</accession>
<evidence type="ECO:0000256" key="5">
    <source>
        <dbReference type="ARBA" id="ARBA00022801"/>
    </source>
</evidence>
<keyword evidence="13" id="KW-1185">Reference proteome</keyword>
<name>A0A316TRN9_9BACT</name>
<dbReference type="InterPro" id="IPR028204">
    <property type="entry name" value="Tricorn_C1"/>
</dbReference>
<dbReference type="PIRSF" id="PIRSF036421">
    <property type="entry name" value="Tricorn_protease"/>
    <property type="match status" value="1"/>
</dbReference>
<feature type="domain" description="Tail specific protease" evidence="11">
    <location>
        <begin position="843"/>
        <end position="1037"/>
    </location>
</feature>
<evidence type="ECO:0000256" key="7">
    <source>
        <dbReference type="PIRNR" id="PIRNR036421"/>
    </source>
</evidence>
<dbReference type="CDD" id="cd10828">
    <property type="entry name" value="cpPDZ_Tricorn-protease"/>
    <property type="match status" value="1"/>
</dbReference>
<dbReference type="GO" id="GO:0008236">
    <property type="term" value="F:serine-type peptidase activity"/>
    <property type="evidence" value="ECO:0007669"/>
    <property type="project" value="UniProtKB-UniRule"/>
</dbReference>
<dbReference type="Proteomes" id="UP000245533">
    <property type="component" value="Unassembled WGS sequence"/>
</dbReference>
<dbReference type="Gene3D" id="2.30.42.10">
    <property type="match status" value="1"/>
</dbReference>
<dbReference type="SMART" id="SM00245">
    <property type="entry name" value="TSPc"/>
    <property type="match status" value="1"/>
</dbReference>
<dbReference type="PANTHER" id="PTHR43253:SF1">
    <property type="entry name" value="TRICORN PROTEASE HOMOLOG 2-RELATED"/>
    <property type="match status" value="1"/>
</dbReference>
<dbReference type="GO" id="GO:0006508">
    <property type="term" value="P:proteolysis"/>
    <property type="evidence" value="ECO:0007669"/>
    <property type="project" value="UniProtKB-UniRule"/>
</dbReference>
<dbReference type="Pfam" id="PF14684">
    <property type="entry name" value="Tricorn_C1"/>
    <property type="match status" value="1"/>
</dbReference>
<dbReference type="InterPro" id="IPR005151">
    <property type="entry name" value="Tail-specific_protease"/>
</dbReference>
<dbReference type="CDD" id="cd07562">
    <property type="entry name" value="Peptidase_S41_TRI"/>
    <property type="match status" value="1"/>
</dbReference>
<dbReference type="Gene3D" id="3.30.750.44">
    <property type="match status" value="1"/>
</dbReference>
<keyword evidence="5 7" id="KW-0378">Hydrolase</keyword>
<dbReference type="EMBL" id="QGGB01000006">
    <property type="protein sequence ID" value="PWN06508.1"/>
    <property type="molecule type" value="Genomic_DNA"/>
</dbReference>
<dbReference type="InterPro" id="IPR036034">
    <property type="entry name" value="PDZ_sf"/>
</dbReference>
<reference evidence="12 13" key="1">
    <citation type="submission" date="2018-05" db="EMBL/GenBank/DDBJ databases">
        <title>Rhodohalobacter halophilus gen. nov., sp. nov., a moderately halophilic member of the family Balneolaceae.</title>
        <authorList>
            <person name="Liu Z.-W."/>
        </authorList>
    </citation>
    <scope>NUCLEOTIDE SEQUENCE [LARGE SCALE GENOMIC DNA]</scope>
    <source>
        <strain evidence="12 13">8A47</strain>
    </source>
</reference>
<dbReference type="Pfam" id="PF14685">
    <property type="entry name" value="PDZ_Tricorn"/>
    <property type="match status" value="1"/>
</dbReference>
<feature type="compositionally biased region" description="Acidic residues" evidence="9">
    <location>
        <begin position="540"/>
        <end position="556"/>
    </location>
</feature>
<keyword evidence="4 7" id="KW-0645">Protease</keyword>
<keyword evidence="6 7" id="KW-0720">Serine protease</keyword>
<dbReference type="Pfam" id="PF03572">
    <property type="entry name" value="Peptidase_S41"/>
    <property type="match status" value="1"/>
</dbReference>